<dbReference type="PANTHER" id="PTHR47706">
    <property type="entry name" value="NMRA-LIKE FAMILY PROTEIN"/>
    <property type="match status" value="1"/>
</dbReference>
<sequence>MECVHVLNGALLDMLATGGGIVDFDEEAGVASFWGTGEERFDATTVDDTARYAARAAVDPSVPSGKFAVAGQQLSFGDIVSAVERGTGRRYERRSRGTTDDLRAWIADRREAGETMAAMYGAYQLYMLTGQTALDDLQNDRYPDIEPVTLAQLPAEKVV</sequence>
<dbReference type="InterPro" id="IPR036291">
    <property type="entry name" value="NAD(P)-bd_dom_sf"/>
</dbReference>
<keyword evidence="2" id="KW-0560">Oxidoreductase</keyword>
<dbReference type="GO" id="GO:0016491">
    <property type="term" value="F:oxidoreductase activity"/>
    <property type="evidence" value="ECO:0007669"/>
    <property type="project" value="UniProtKB-KW"/>
</dbReference>
<evidence type="ECO:0000256" key="2">
    <source>
        <dbReference type="ARBA" id="ARBA00023002"/>
    </source>
</evidence>
<dbReference type="EMBL" id="CADCVA010000276">
    <property type="protein sequence ID" value="CAA9429019.1"/>
    <property type="molecule type" value="Genomic_DNA"/>
</dbReference>
<name>A0A6J4PXW3_9ACTN</name>
<accession>A0A6J4PXW3</accession>
<keyword evidence="1" id="KW-0521">NADP</keyword>
<proteinExistence type="predicted"/>
<dbReference type="PANTHER" id="PTHR47706:SF9">
    <property type="entry name" value="NMRA-LIKE DOMAIN-CONTAINING PROTEIN-RELATED"/>
    <property type="match status" value="1"/>
</dbReference>
<evidence type="ECO:0000313" key="3">
    <source>
        <dbReference type="EMBL" id="CAA9429019.1"/>
    </source>
</evidence>
<dbReference type="InterPro" id="IPR051609">
    <property type="entry name" value="NmrA/Isoflavone_reductase-like"/>
</dbReference>
<gene>
    <name evidence="3" type="ORF">AVDCRST_MAG82-1966</name>
</gene>
<dbReference type="SUPFAM" id="SSF51735">
    <property type="entry name" value="NAD(P)-binding Rossmann-fold domains"/>
    <property type="match status" value="1"/>
</dbReference>
<organism evidence="3">
    <name type="scientific">uncultured Rubrobacteraceae bacterium</name>
    <dbReference type="NCBI Taxonomy" id="349277"/>
    <lineage>
        <taxon>Bacteria</taxon>
        <taxon>Bacillati</taxon>
        <taxon>Actinomycetota</taxon>
        <taxon>Rubrobacteria</taxon>
        <taxon>Rubrobacterales</taxon>
        <taxon>Rubrobacteraceae</taxon>
        <taxon>environmental samples</taxon>
    </lineage>
</organism>
<dbReference type="AlphaFoldDB" id="A0A6J4PXW3"/>
<reference evidence="3" key="1">
    <citation type="submission" date="2020-02" db="EMBL/GenBank/DDBJ databases">
        <authorList>
            <person name="Meier V. D."/>
        </authorList>
    </citation>
    <scope>NUCLEOTIDE SEQUENCE</scope>
    <source>
        <strain evidence="3">AVDCRST_MAG82</strain>
    </source>
</reference>
<dbReference type="Gene3D" id="3.90.25.10">
    <property type="entry name" value="UDP-galactose 4-epimerase, domain 1"/>
    <property type="match status" value="1"/>
</dbReference>
<dbReference type="Gene3D" id="3.40.50.720">
    <property type="entry name" value="NAD(P)-binding Rossmann-like Domain"/>
    <property type="match status" value="1"/>
</dbReference>
<protein>
    <submittedName>
        <fullName evidence="3">Uncharacterized protein</fullName>
    </submittedName>
</protein>
<evidence type="ECO:0000256" key="1">
    <source>
        <dbReference type="ARBA" id="ARBA00022857"/>
    </source>
</evidence>